<reference evidence="3" key="1">
    <citation type="journal article" date="2019" name="Int. J. Syst. Evol. Microbiol.">
        <title>The Global Catalogue of Microorganisms (GCM) 10K type strain sequencing project: providing services to taxonomists for standard genome sequencing and annotation.</title>
        <authorList>
            <consortium name="The Broad Institute Genomics Platform"/>
            <consortium name="The Broad Institute Genome Sequencing Center for Infectious Disease"/>
            <person name="Wu L."/>
            <person name="Ma J."/>
        </authorList>
    </citation>
    <scope>NUCLEOTIDE SEQUENCE [LARGE SCALE GENOMIC DNA]</scope>
    <source>
        <strain evidence="3">CECT 7649</strain>
    </source>
</reference>
<accession>A0ABW2NY11</accession>
<dbReference type="EMBL" id="JBHTCG010000004">
    <property type="protein sequence ID" value="MFC7382059.1"/>
    <property type="molecule type" value="Genomic_DNA"/>
</dbReference>
<keyword evidence="2" id="KW-0808">Transferase</keyword>
<dbReference type="GO" id="GO:0008168">
    <property type="term" value="F:methyltransferase activity"/>
    <property type="evidence" value="ECO:0007669"/>
    <property type="project" value="UniProtKB-KW"/>
</dbReference>
<dbReference type="SUPFAM" id="SSF53335">
    <property type="entry name" value="S-adenosyl-L-methionine-dependent methyltransferases"/>
    <property type="match status" value="1"/>
</dbReference>
<keyword evidence="1" id="KW-1133">Transmembrane helix</keyword>
<dbReference type="Proteomes" id="UP001596496">
    <property type="component" value="Unassembled WGS sequence"/>
</dbReference>
<keyword evidence="1" id="KW-0472">Membrane</keyword>
<organism evidence="2 3">
    <name type="scientific">Sphaerisporangium rhizosphaerae</name>
    <dbReference type="NCBI Taxonomy" id="2269375"/>
    <lineage>
        <taxon>Bacteria</taxon>
        <taxon>Bacillati</taxon>
        <taxon>Actinomycetota</taxon>
        <taxon>Actinomycetes</taxon>
        <taxon>Streptosporangiales</taxon>
        <taxon>Streptosporangiaceae</taxon>
        <taxon>Sphaerisporangium</taxon>
    </lineage>
</organism>
<evidence type="ECO:0000313" key="3">
    <source>
        <dbReference type="Proteomes" id="UP001596496"/>
    </source>
</evidence>
<sequence>MRTLSPRLLLIISGALAAAVVITLVLLSATGAVPPITAVELALSVLTLAAAAVIVLGARRTDGKALRIDARTKRQEAALARTEQSVTRLTTALDGLAGRLEDAAREQSRTVLAALGEDRVELTAQTGRLDRLAGTASRIETTLRQGAGDLEDLRKLRHDHEQLTALTSTAVRDLGDRLEALAGAVREGHAHLARSARHDYAQLEALIDVRALLEPRAPLPRLRGWAASPDVLRLLVERVAADHTKLIVECGSGASSVWLGYAVQRFGAGRVVALEHDERFAEASRDLVAAHGLQDVVEVRHAPLTTWTAPRTDSGEAGASGGESWPWYDTGAVEDLHGVGLVFVDGPPGATAPLARYPALPVLLPRCAADAWFVVDDTVRPDEREVADRWLREHPELTGSAYPAEKGAMILRRTPR</sequence>
<dbReference type="EC" id="2.1.1.-" evidence="2"/>
<protein>
    <submittedName>
        <fullName evidence="2">Class I SAM-dependent methyltransferase</fullName>
        <ecNumber evidence="2">2.1.1.-</ecNumber>
    </submittedName>
</protein>
<gene>
    <name evidence="2" type="ORF">ACFQSB_07560</name>
</gene>
<name>A0ABW2NY11_9ACTN</name>
<proteinExistence type="predicted"/>
<dbReference type="InterPro" id="IPR029063">
    <property type="entry name" value="SAM-dependent_MTases_sf"/>
</dbReference>
<dbReference type="Pfam" id="PF13578">
    <property type="entry name" value="Methyltransf_24"/>
    <property type="match status" value="1"/>
</dbReference>
<comment type="caution">
    <text evidence="2">The sequence shown here is derived from an EMBL/GenBank/DDBJ whole genome shotgun (WGS) entry which is preliminary data.</text>
</comment>
<keyword evidence="1" id="KW-0812">Transmembrane</keyword>
<feature type="transmembrane region" description="Helical" evidence="1">
    <location>
        <begin position="41"/>
        <end position="58"/>
    </location>
</feature>
<evidence type="ECO:0000313" key="2">
    <source>
        <dbReference type="EMBL" id="MFC7382059.1"/>
    </source>
</evidence>
<keyword evidence="3" id="KW-1185">Reference proteome</keyword>
<dbReference type="Gene3D" id="3.40.50.150">
    <property type="entry name" value="Vaccinia Virus protein VP39"/>
    <property type="match status" value="1"/>
</dbReference>
<keyword evidence="2" id="KW-0489">Methyltransferase</keyword>
<evidence type="ECO:0000256" key="1">
    <source>
        <dbReference type="SAM" id="Phobius"/>
    </source>
</evidence>
<dbReference type="GO" id="GO:0032259">
    <property type="term" value="P:methylation"/>
    <property type="evidence" value="ECO:0007669"/>
    <property type="project" value="UniProtKB-KW"/>
</dbReference>
<dbReference type="RefSeq" id="WP_380825171.1">
    <property type="nucleotide sequence ID" value="NZ_JBHTCG010000004.1"/>
</dbReference>